<organism evidence="12 13">
    <name type="scientific">Cerrena zonata</name>
    <dbReference type="NCBI Taxonomy" id="2478898"/>
    <lineage>
        <taxon>Eukaryota</taxon>
        <taxon>Fungi</taxon>
        <taxon>Dikarya</taxon>
        <taxon>Basidiomycota</taxon>
        <taxon>Agaricomycotina</taxon>
        <taxon>Agaricomycetes</taxon>
        <taxon>Polyporales</taxon>
        <taxon>Cerrenaceae</taxon>
        <taxon>Cerrena</taxon>
    </lineage>
</organism>
<dbReference type="GO" id="GO:0016020">
    <property type="term" value="C:membrane"/>
    <property type="evidence" value="ECO:0007669"/>
    <property type="project" value="UniProtKB-SubCell"/>
</dbReference>
<dbReference type="GO" id="GO:0020037">
    <property type="term" value="F:heme binding"/>
    <property type="evidence" value="ECO:0007669"/>
    <property type="project" value="InterPro"/>
</dbReference>
<evidence type="ECO:0008006" key="14">
    <source>
        <dbReference type="Google" id="ProtNLM"/>
    </source>
</evidence>
<dbReference type="PANTHER" id="PTHR46300">
    <property type="entry name" value="P450, PUTATIVE (EUROFUNG)-RELATED-RELATED"/>
    <property type="match status" value="1"/>
</dbReference>
<evidence type="ECO:0000256" key="10">
    <source>
        <dbReference type="ARBA" id="ARBA00023033"/>
    </source>
</evidence>
<gene>
    <name evidence="12" type="ORF">QCA50_018503</name>
</gene>
<dbReference type="PANTHER" id="PTHR46300:SF7">
    <property type="entry name" value="P450, PUTATIVE (EUROFUNG)-RELATED"/>
    <property type="match status" value="1"/>
</dbReference>
<keyword evidence="10" id="KW-0503">Monooxygenase</keyword>
<comment type="subcellular location">
    <subcellularLocation>
        <location evidence="2">Membrane</location>
        <topology evidence="2">Single-pass membrane protein</topology>
    </subcellularLocation>
</comment>
<keyword evidence="5" id="KW-0812">Transmembrane</keyword>
<sequence length="210" mass="24485">MHQLMFWDWNFGLMSYSQTWRNHRREFHRFFNQHEVNNYRSIQLRESRSFLRRVLASSSDVTDDLGQNVRQIFTAIIVKITYDMDIVDFNDDYIVLAEKAAEGFSLAAVPGLFWVEYFPILKYIPSWVPGTYSKKMAEYYKPIVESMRNTPFDRIKDGMMKGEITTPSVASTLIEKLSEESKEEHSNTIDEELARNVAAVAYAGQLSILL</sequence>
<keyword evidence="13" id="KW-1185">Reference proteome</keyword>
<dbReference type="SUPFAM" id="SSF48264">
    <property type="entry name" value="Cytochrome P450"/>
    <property type="match status" value="1"/>
</dbReference>
<dbReference type="InterPro" id="IPR036396">
    <property type="entry name" value="Cyt_P450_sf"/>
</dbReference>
<evidence type="ECO:0000256" key="4">
    <source>
        <dbReference type="ARBA" id="ARBA00022617"/>
    </source>
</evidence>
<comment type="caution">
    <text evidence="12">The sequence shown here is derived from an EMBL/GenBank/DDBJ whole genome shotgun (WGS) entry which is preliminary data.</text>
</comment>
<dbReference type="GO" id="GO:0004497">
    <property type="term" value="F:monooxygenase activity"/>
    <property type="evidence" value="ECO:0007669"/>
    <property type="project" value="UniProtKB-KW"/>
</dbReference>
<protein>
    <recommendedName>
        <fullName evidence="14">Cytochrome P450</fullName>
    </recommendedName>
</protein>
<dbReference type="Proteomes" id="UP001385951">
    <property type="component" value="Unassembled WGS sequence"/>
</dbReference>
<dbReference type="GO" id="GO:0005506">
    <property type="term" value="F:iron ion binding"/>
    <property type="evidence" value="ECO:0007669"/>
    <property type="project" value="InterPro"/>
</dbReference>
<evidence type="ECO:0000256" key="9">
    <source>
        <dbReference type="ARBA" id="ARBA00023004"/>
    </source>
</evidence>
<accession>A0AAW0FAT9</accession>
<keyword evidence="8" id="KW-0560">Oxidoreductase</keyword>
<evidence type="ECO:0000256" key="6">
    <source>
        <dbReference type="ARBA" id="ARBA00022723"/>
    </source>
</evidence>
<dbReference type="GO" id="GO:0016705">
    <property type="term" value="F:oxidoreductase activity, acting on paired donors, with incorporation or reduction of molecular oxygen"/>
    <property type="evidence" value="ECO:0007669"/>
    <property type="project" value="InterPro"/>
</dbReference>
<dbReference type="InterPro" id="IPR050364">
    <property type="entry name" value="Cytochrome_P450_fung"/>
</dbReference>
<evidence type="ECO:0000256" key="11">
    <source>
        <dbReference type="ARBA" id="ARBA00023136"/>
    </source>
</evidence>
<reference evidence="12 13" key="1">
    <citation type="submission" date="2022-09" db="EMBL/GenBank/DDBJ databases">
        <authorList>
            <person name="Palmer J.M."/>
        </authorList>
    </citation>
    <scope>NUCLEOTIDE SEQUENCE [LARGE SCALE GENOMIC DNA]</scope>
    <source>
        <strain evidence="12 13">DSM 7382</strain>
    </source>
</reference>
<evidence type="ECO:0000256" key="3">
    <source>
        <dbReference type="ARBA" id="ARBA00010617"/>
    </source>
</evidence>
<evidence type="ECO:0000256" key="8">
    <source>
        <dbReference type="ARBA" id="ARBA00023002"/>
    </source>
</evidence>
<evidence type="ECO:0000256" key="7">
    <source>
        <dbReference type="ARBA" id="ARBA00022989"/>
    </source>
</evidence>
<comment type="similarity">
    <text evidence="3">Belongs to the cytochrome P450 family.</text>
</comment>
<dbReference type="EMBL" id="JASBNA010000071">
    <property type="protein sequence ID" value="KAK7678443.1"/>
    <property type="molecule type" value="Genomic_DNA"/>
</dbReference>
<evidence type="ECO:0000256" key="1">
    <source>
        <dbReference type="ARBA" id="ARBA00001971"/>
    </source>
</evidence>
<evidence type="ECO:0000313" key="12">
    <source>
        <dbReference type="EMBL" id="KAK7678443.1"/>
    </source>
</evidence>
<evidence type="ECO:0000256" key="5">
    <source>
        <dbReference type="ARBA" id="ARBA00022692"/>
    </source>
</evidence>
<dbReference type="InterPro" id="IPR001128">
    <property type="entry name" value="Cyt_P450"/>
</dbReference>
<keyword evidence="4" id="KW-0349">Heme</keyword>
<keyword evidence="6" id="KW-0479">Metal-binding</keyword>
<dbReference type="Gene3D" id="1.10.630.10">
    <property type="entry name" value="Cytochrome P450"/>
    <property type="match status" value="1"/>
</dbReference>
<evidence type="ECO:0000256" key="2">
    <source>
        <dbReference type="ARBA" id="ARBA00004167"/>
    </source>
</evidence>
<keyword evidence="11" id="KW-0472">Membrane</keyword>
<keyword evidence="7" id="KW-1133">Transmembrane helix</keyword>
<comment type="cofactor">
    <cofactor evidence="1">
        <name>heme</name>
        <dbReference type="ChEBI" id="CHEBI:30413"/>
    </cofactor>
</comment>
<keyword evidence="9" id="KW-0408">Iron</keyword>
<proteinExistence type="inferred from homology"/>
<evidence type="ECO:0000313" key="13">
    <source>
        <dbReference type="Proteomes" id="UP001385951"/>
    </source>
</evidence>
<dbReference type="AlphaFoldDB" id="A0AAW0FAT9"/>
<name>A0AAW0FAT9_9APHY</name>
<dbReference type="Pfam" id="PF00067">
    <property type="entry name" value="p450"/>
    <property type="match status" value="1"/>
</dbReference>